<dbReference type="InterPro" id="IPR003488">
    <property type="entry name" value="DprA"/>
</dbReference>
<dbReference type="GO" id="GO:0009294">
    <property type="term" value="P:DNA-mediated transformation"/>
    <property type="evidence" value="ECO:0007669"/>
    <property type="project" value="InterPro"/>
</dbReference>
<dbReference type="Pfam" id="PF02481">
    <property type="entry name" value="DNA_processg_A"/>
    <property type="match status" value="1"/>
</dbReference>
<comment type="similarity">
    <text evidence="1">Belongs to the DprA/Smf family.</text>
</comment>
<dbReference type="STRING" id="1801990.A2V69_01755"/>
<evidence type="ECO:0000313" key="5">
    <source>
        <dbReference type="Proteomes" id="UP000177810"/>
    </source>
</evidence>
<evidence type="ECO:0000256" key="1">
    <source>
        <dbReference type="ARBA" id="ARBA00006525"/>
    </source>
</evidence>
<dbReference type="Gene3D" id="1.10.10.10">
    <property type="entry name" value="Winged helix-like DNA-binding domain superfamily/Winged helix DNA-binding domain"/>
    <property type="match status" value="1"/>
</dbReference>
<protein>
    <submittedName>
        <fullName evidence="4">DNA protecting protein DprA</fullName>
    </submittedName>
</protein>
<dbReference type="InterPro" id="IPR057666">
    <property type="entry name" value="DrpA_SLOG"/>
</dbReference>
<comment type="caution">
    <text evidence="4">The sequence shown here is derived from an EMBL/GenBank/DDBJ whole genome shotgun (WGS) entry which is preliminary data.</text>
</comment>
<evidence type="ECO:0000259" key="3">
    <source>
        <dbReference type="Pfam" id="PF17782"/>
    </source>
</evidence>
<dbReference type="Proteomes" id="UP000177810">
    <property type="component" value="Unassembled WGS sequence"/>
</dbReference>
<dbReference type="InterPro" id="IPR041614">
    <property type="entry name" value="DprA_WH"/>
</dbReference>
<dbReference type="SUPFAM" id="SSF102405">
    <property type="entry name" value="MCP/YpsA-like"/>
    <property type="match status" value="1"/>
</dbReference>
<reference evidence="4 5" key="1">
    <citation type="journal article" date="2016" name="Nat. Commun.">
        <title>Thousands of microbial genomes shed light on interconnected biogeochemical processes in an aquifer system.</title>
        <authorList>
            <person name="Anantharaman K."/>
            <person name="Brown C.T."/>
            <person name="Hug L.A."/>
            <person name="Sharon I."/>
            <person name="Castelle C.J."/>
            <person name="Probst A.J."/>
            <person name="Thomas B.C."/>
            <person name="Singh A."/>
            <person name="Wilkins M.J."/>
            <person name="Karaoz U."/>
            <person name="Brodie E.L."/>
            <person name="Williams K.H."/>
            <person name="Hubbard S.S."/>
            <person name="Banfield J.F."/>
        </authorList>
    </citation>
    <scope>NUCLEOTIDE SEQUENCE [LARGE SCALE GENOMIC DNA]</scope>
</reference>
<name>A0A1G2F569_9BACT</name>
<dbReference type="InterPro" id="IPR036388">
    <property type="entry name" value="WH-like_DNA-bd_sf"/>
</dbReference>
<dbReference type="NCBIfam" id="TIGR00732">
    <property type="entry name" value="dprA"/>
    <property type="match status" value="1"/>
</dbReference>
<dbReference type="PANTHER" id="PTHR43022">
    <property type="entry name" value="PROTEIN SMF"/>
    <property type="match status" value="1"/>
</dbReference>
<proteinExistence type="inferred from homology"/>
<accession>A0A1G2F569</accession>
<dbReference type="EMBL" id="MHMT01000004">
    <property type="protein sequence ID" value="OGZ33123.1"/>
    <property type="molecule type" value="Genomic_DNA"/>
</dbReference>
<dbReference type="Pfam" id="PF17782">
    <property type="entry name" value="WHD_DprA"/>
    <property type="match status" value="1"/>
</dbReference>
<dbReference type="PANTHER" id="PTHR43022:SF1">
    <property type="entry name" value="PROTEIN SMF"/>
    <property type="match status" value="1"/>
</dbReference>
<evidence type="ECO:0000259" key="2">
    <source>
        <dbReference type="Pfam" id="PF02481"/>
    </source>
</evidence>
<dbReference type="Gene3D" id="3.40.50.450">
    <property type="match status" value="1"/>
</dbReference>
<feature type="domain" description="DprA winged helix" evidence="3">
    <location>
        <begin position="231"/>
        <end position="285"/>
    </location>
</feature>
<organism evidence="4 5">
    <name type="scientific">Candidatus Portnoybacteria bacterium RBG_13_40_8</name>
    <dbReference type="NCBI Taxonomy" id="1801990"/>
    <lineage>
        <taxon>Bacteria</taxon>
        <taxon>Candidatus Portnoyibacteriota</taxon>
    </lineage>
</organism>
<dbReference type="AlphaFoldDB" id="A0A1G2F569"/>
<evidence type="ECO:0000313" key="4">
    <source>
        <dbReference type="EMBL" id="OGZ33123.1"/>
    </source>
</evidence>
<feature type="domain" description="Smf/DprA SLOG" evidence="2">
    <location>
        <begin position="12"/>
        <end position="221"/>
    </location>
</feature>
<sequence>MSIADSKNIRKIIPKDKEYPTLLKEISSPPKELYIKGEILPQDRVAVAIVGTRKYSNYGKQVAFDIGGKLARLGITIVSGLARGIDSFAHQAALEVSGRTIAVLGSGLDKASFFPPPNYYLGEKISQQGAVISEYPPGVHGTKFTFPERNRIISGLSLGVIVIEAPEKSGALITAALALDQNREVFAVPGPIYEKNSIGTNRLIKMGAKLVIDVEDILEELNLSHLLTTPKKKIKPDNKEEEIILSILSLQPTHIDEIIKISKLPTGIVNSTLMILELKKAVRNLGKGNYIICS</sequence>
<gene>
    <name evidence="4" type="ORF">A2V69_01755</name>
</gene>